<dbReference type="RefSeq" id="WP_121248892.1">
    <property type="nucleotide sequence ID" value="NZ_RBIL01000001.1"/>
</dbReference>
<feature type="chain" id="PRO_5024837247" evidence="2">
    <location>
        <begin position="22"/>
        <end position="436"/>
    </location>
</feature>
<dbReference type="InterPro" id="IPR024655">
    <property type="entry name" value="Asl1_glyco_hydro_catalytic"/>
</dbReference>
<dbReference type="Pfam" id="PF11790">
    <property type="entry name" value="Glyco_hydro_cc"/>
    <property type="match status" value="1"/>
</dbReference>
<evidence type="ECO:0000256" key="1">
    <source>
        <dbReference type="SAM" id="MobiDB-lite"/>
    </source>
</evidence>
<evidence type="ECO:0000313" key="4">
    <source>
        <dbReference type="EMBL" id="RKQ91353.1"/>
    </source>
</evidence>
<protein>
    <submittedName>
        <fullName evidence="4">Putative glycosyl hydrolase</fullName>
    </submittedName>
</protein>
<organism evidence="4 5">
    <name type="scientific">Solirubrobacter pauli</name>
    <dbReference type="NCBI Taxonomy" id="166793"/>
    <lineage>
        <taxon>Bacteria</taxon>
        <taxon>Bacillati</taxon>
        <taxon>Actinomycetota</taxon>
        <taxon>Thermoleophilia</taxon>
        <taxon>Solirubrobacterales</taxon>
        <taxon>Solirubrobacteraceae</taxon>
        <taxon>Solirubrobacter</taxon>
    </lineage>
</organism>
<name>A0A660LBW9_9ACTN</name>
<evidence type="ECO:0000313" key="5">
    <source>
        <dbReference type="Proteomes" id="UP000278962"/>
    </source>
</evidence>
<keyword evidence="4" id="KW-0378">Hydrolase</keyword>
<feature type="domain" description="Asl1-like glycosyl hydrolase catalytic" evidence="3">
    <location>
        <begin position="121"/>
        <end position="218"/>
    </location>
</feature>
<evidence type="ECO:0000259" key="3">
    <source>
        <dbReference type="Pfam" id="PF11790"/>
    </source>
</evidence>
<dbReference type="GO" id="GO:0016787">
    <property type="term" value="F:hydrolase activity"/>
    <property type="evidence" value="ECO:0007669"/>
    <property type="project" value="UniProtKB-KW"/>
</dbReference>
<gene>
    <name evidence="4" type="ORF">C8N24_1175</name>
</gene>
<proteinExistence type="predicted"/>
<feature type="compositionally biased region" description="Basic and acidic residues" evidence="1">
    <location>
        <begin position="321"/>
        <end position="332"/>
    </location>
</feature>
<evidence type="ECO:0000256" key="2">
    <source>
        <dbReference type="SAM" id="SignalP"/>
    </source>
</evidence>
<dbReference type="SUPFAM" id="SSF51445">
    <property type="entry name" value="(Trans)glycosidases"/>
    <property type="match status" value="1"/>
</dbReference>
<dbReference type="AlphaFoldDB" id="A0A660LBW9"/>
<feature type="region of interest" description="Disordered" evidence="1">
    <location>
        <begin position="308"/>
        <end position="333"/>
    </location>
</feature>
<dbReference type="InterPro" id="IPR017853">
    <property type="entry name" value="GH"/>
</dbReference>
<reference evidence="4 5" key="1">
    <citation type="submission" date="2018-10" db="EMBL/GenBank/DDBJ databases">
        <title>Genomic Encyclopedia of Archaeal and Bacterial Type Strains, Phase II (KMG-II): from individual species to whole genera.</title>
        <authorList>
            <person name="Goeker M."/>
        </authorList>
    </citation>
    <scope>NUCLEOTIDE SEQUENCE [LARGE SCALE GENOMIC DNA]</scope>
    <source>
        <strain evidence="4 5">DSM 14954</strain>
    </source>
</reference>
<keyword evidence="5" id="KW-1185">Reference proteome</keyword>
<comment type="caution">
    <text evidence="4">The sequence shown here is derived from an EMBL/GenBank/DDBJ whole genome shotgun (WGS) entry which is preliminary data.</text>
</comment>
<feature type="signal peptide" evidence="2">
    <location>
        <begin position="1"/>
        <end position="21"/>
    </location>
</feature>
<dbReference type="Proteomes" id="UP000278962">
    <property type="component" value="Unassembled WGS sequence"/>
</dbReference>
<accession>A0A660LBW9</accession>
<dbReference type="Gene3D" id="3.20.20.80">
    <property type="entry name" value="Glycosidases"/>
    <property type="match status" value="1"/>
</dbReference>
<dbReference type="EMBL" id="RBIL01000001">
    <property type="protein sequence ID" value="RKQ91353.1"/>
    <property type="molecule type" value="Genomic_DNA"/>
</dbReference>
<sequence length="436" mass="47896">MLRVGLLIVVLLAVAAPSARAAVPVGLADQQASALVDPRFTALGLRSARVVTPWDAALGESAELDRWLRTAHGLGVDAFVSFGRRVGEDCRTGPCRLPSADEYRAAFLAFRARWPWVTTFGTWNEANHPGQPTANAPTATARLYETLAAACAECRVVAPEVLDIDSMLGWLQRFRAAARPQPRLWGLHNYGDVTRGSTTATEALLAAVPGEVWLTETGGIVRADRWPYDEGRARLGVLRALRLADAHPDRIGRVFLYQWRAAWWEPWDAGLIRPDGTPRPGYAVLADYVDVPAPPVVERLPDGTEVPVRDVPLWEDGPAPRGDEPARRKDAATPDAVTIVRRARVSRAGVASVRVACPARALRPCTSRLSVRTRVHRGRSVALGRDREQVRPGRAVTLSVRLPKARRRLIRSGHTTSIVARVEAGWRRDFVVRCPR</sequence>
<keyword evidence="2" id="KW-0732">Signal</keyword>